<evidence type="ECO:0000313" key="3">
    <source>
        <dbReference type="RefSeq" id="XP_033161601.1"/>
    </source>
</evidence>
<evidence type="ECO:0000256" key="1">
    <source>
        <dbReference type="SAM" id="MobiDB-lite"/>
    </source>
</evidence>
<reference evidence="3" key="1">
    <citation type="submission" date="2025-08" db="UniProtKB">
        <authorList>
            <consortium name="RefSeq"/>
        </authorList>
    </citation>
    <scope>IDENTIFICATION</scope>
    <source>
        <strain evidence="3">Mau12</strain>
        <tissue evidence="3">Whole Body</tissue>
    </source>
</reference>
<keyword evidence="2" id="KW-1185">Reference proteome</keyword>
<sequence>MVDEQLSAALRDLPGRVLNVPVEERQHLFQNVSSVLRNSGSRQFKLQQHRSRSYAQHFK</sequence>
<proteinExistence type="predicted"/>
<dbReference type="AlphaFoldDB" id="A0A6P8KE89"/>
<dbReference type="RefSeq" id="XP_033161601.1">
    <property type="nucleotide sequence ID" value="XM_033305710.1"/>
</dbReference>
<dbReference type="Proteomes" id="UP000515162">
    <property type="component" value="Chromosome 3L"/>
</dbReference>
<name>A0A6P8KE89_DROMA</name>
<dbReference type="GeneID" id="117141953"/>
<feature type="region of interest" description="Disordered" evidence="1">
    <location>
        <begin position="40"/>
        <end position="59"/>
    </location>
</feature>
<protein>
    <submittedName>
        <fullName evidence="3">Uncharacterized protein LOC117141953 isoform X2</fullName>
    </submittedName>
</protein>
<gene>
    <name evidence="3" type="primary">LOC117141953</name>
</gene>
<accession>A0A6P8KE89</accession>
<feature type="compositionally biased region" description="Basic residues" evidence="1">
    <location>
        <begin position="47"/>
        <end position="59"/>
    </location>
</feature>
<evidence type="ECO:0000313" key="2">
    <source>
        <dbReference type="Proteomes" id="UP000515162"/>
    </source>
</evidence>
<organism evidence="2 3">
    <name type="scientific">Drosophila mauritiana</name>
    <name type="common">Fruit fly</name>
    <dbReference type="NCBI Taxonomy" id="7226"/>
    <lineage>
        <taxon>Eukaryota</taxon>
        <taxon>Metazoa</taxon>
        <taxon>Ecdysozoa</taxon>
        <taxon>Arthropoda</taxon>
        <taxon>Hexapoda</taxon>
        <taxon>Insecta</taxon>
        <taxon>Pterygota</taxon>
        <taxon>Neoptera</taxon>
        <taxon>Endopterygota</taxon>
        <taxon>Diptera</taxon>
        <taxon>Brachycera</taxon>
        <taxon>Muscomorpha</taxon>
        <taxon>Ephydroidea</taxon>
        <taxon>Drosophilidae</taxon>
        <taxon>Drosophila</taxon>
        <taxon>Sophophora</taxon>
    </lineage>
</organism>